<sequence length="88" mass="9799">MPENSLLSHDLFEGVFARAGLASDIEVIEDFPARYDVAAKRQHRWTRGDWQLLPWLMASALPPHRAPENARQPAPLGDAAITPGKPCR</sequence>
<proteinExistence type="predicted"/>
<accession>A0ABM7GPH3</accession>
<reference evidence="3" key="1">
    <citation type="journal article" date="2019" name="Microbiol. Resour. Announc.">
        <title>Complete Genome Sequence of Halomonas olivaria, a Moderately Halophilic Bacterium Isolated from Olive Processing Effluents, Obtained by Nanopore Sequencing.</title>
        <authorList>
            <person name="Nagata S."/>
            <person name="Ii K.M."/>
            <person name="Tsukimi T."/>
            <person name="Miura M.C."/>
            <person name="Galipon J."/>
            <person name="Arakawa K."/>
        </authorList>
    </citation>
    <scope>NUCLEOTIDE SEQUENCE [LARGE SCALE GENOMIC DNA]</scope>
    <source>
        <strain evidence="3">TYRC17</strain>
    </source>
</reference>
<evidence type="ECO:0000313" key="3">
    <source>
        <dbReference type="Proteomes" id="UP000289555"/>
    </source>
</evidence>
<evidence type="ECO:0000256" key="1">
    <source>
        <dbReference type="SAM" id="MobiDB-lite"/>
    </source>
</evidence>
<organism evidence="2 3">
    <name type="scientific">Vreelandella olivaria</name>
    <dbReference type="NCBI Taxonomy" id="390919"/>
    <lineage>
        <taxon>Bacteria</taxon>
        <taxon>Pseudomonadati</taxon>
        <taxon>Pseudomonadota</taxon>
        <taxon>Gammaproteobacteria</taxon>
        <taxon>Oceanospirillales</taxon>
        <taxon>Halomonadaceae</taxon>
        <taxon>Vreelandella</taxon>
    </lineage>
</organism>
<name>A0ABM7GPH3_9GAMM</name>
<dbReference type="EMBL" id="AP019416">
    <property type="protein sequence ID" value="BBI52612.1"/>
    <property type="molecule type" value="Genomic_DNA"/>
</dbReference>
<evidence type="ECO:0008006" key="4">
    <source>
        <dbReference type="Google" id="ProtNLM"/>
    </source>
</evidence>
<feature type="region of interest" description="Disordered" evidence="1">
    <location>
        <begin position="64"/>
        <end position="88"/>
    </location>
</feature>
<gene>
    <name evidence="2" type="ORF">HORIV_50330</name>
</gene>
<dbReference type="Proteomes" id="UP000289555">
    <property type="component" value="Chromosome"/>
</dbReference>
<evidence type="ECO:0000313" key="2">
    <source>
        <dbReference type="EMBL" id="BBI52612.1"/>
    </source>
</evidence>
<protein>
    <recommendedName>
        <fullName evidence="4">Transposase</fullName>
    </recommendedName>
</protein>
<keyword evidence="3" id="KW-1185">Reference proteome</keyword>